<evidence type="ECO:0000313" key="2">
    <source>
        <dbReference type="Proteomes" id="UP001164286"/>
    </source>
</evidence>
<dbReference type="Proteomes" id="UP001164286">
    <property type="component" value="Unassembled WGS sequence"/>
</dbReference>
<organism evidence="1 2">
    <name type="scientific">Dioszegia hungarica</name>
    <dbReference type="NCBI Taxonomy" id="4972"/>
    <lineage>
        <taxon>Eukaryota</taxon>
        <taxon>Fungi</taxon>
        <taxon>Dikarya</taxon>
        <taxon>Basidiomycota</taxon>
        <taxon>Agaricomycotina</taxon>
        <taxon>Tremellomycetes</taxon>
        <taxon>Tremellales</taxon>
        <taxon>Bulleribasidiaceae</taxon>
        <taxon>Dioszegia</taxon>
    </lineage>
</organism>
<comment type="caution">
    <text evidence="1">The sequence shown here is derived from an EMBL/GenBank/DDBJ whole genome shotgun (WGS) entry which is preliminary data.</text>
</comment>
<evidence type="ECO:0000313" key="1">
    <source>
        <dbReference type="EMBL" id="KAI9639616.1"/>
    </source>
</evidence>
<proteinExistence type="predicted"/>
<sequence length="410" mass="46429">MQHPHGYSAARAVYDALELRFAVYDLIDRTTLVTCMRLHKGGMLAVAKCLYGEVHITRMQGMNRKSLFHQIYLDSVRILDRSCDKPRPDEFQLEPPSIRFSAGSALRQLATLRRRFPSLRSVLYQETAHDSDDAFDIHIIGDTIHIHLESRLTTDIFFPPPLSATGRRNFPTTPNYPGVVLHHTISLRVENQIGKGDETASRETEWRSWLYGDVRLDARVRELRLATALTPDFANITTLLGRLSATFEHNVLELHIVITDAHYGVPGPIHIQPVPVLLQADPDLRRIDIRMPGHIFFGRGSARTQDVLDILDAQVPTLEHLSIHPDPKSAYKFRCIDTVWADRQSPRAYAPRLRSLVSFAFTLHNHYIDAQLVELLSWVGKDACVYYDGISHLAGALNVAVRTVKAELRG</sequence>
<dbReference type="GeneID" id="77730055"/>
<keyword evidence="2" id="KW-1185">Reference proteome</keyword>
<protein>
    <submittedName>
        <fullName evidence="1">Uncharacterized protein</fullName>
    </submittedName>
</protein>
<dbReference type="RefSeq" id="XP_052949393.1">
    <property type="nucleotide sequence ID" value="XM_053090850.1"/>
</dbReference>
<name>A0AA38LYV6_9TREE</name>
<reference evidence="1" key="1">
    <citation type="journal article" date="2022" name="G3 (Bethesda)">
        <title>High quality genome of the basidiomycete yeast Dioszegia hungarica PDD-24b-2 isolated from cloud water.</title>
        <authorList>
            <person name="Jarrige D."/>
            <person name="Haridas S."/>
            <person name="Bleykasten-Grosshans C."/>
            <person name="Joly M."/>
            <person name="Nadalig T."/>
            <person name="Sancelme M."/>
            <person name="Vuilleumier S."/>
            <person name="Grigoriev I.V."/>
            <person name="Amato P."/>
            <person name="Bringel F."/>
        </authorList>
    </citation>
    <scope>NUCLEOTIDE SEQUENCE</scope>
    <source>
        <strain evidence="1">PDD-24b-2</strain>
    </source>
</reference>
<dbReference type="EMBL" id="JAKWFO010000001">
    <property type="protein sequence ID" value="KAI9639616.1"/>
    <property type="molecule type" value="Genomic_DNA"/>
</dbReference>
<gene>
    <name evidence="1" type="ORF">MKK02DRAFT_39938</name>
</gene>
<accession>A0AA38LYV6</accession>
<dbReference type="AlphaFoldDB" id="A0AA38LYV6"/>